<dbReference type="InterPro" id="IPR011989">
    <property type="entry name" value="ARM-like"/>
</dbReference>
<dbReference type="SUPFAM" id="SSF48371">
    <property type="entry name" value="ARM repeat"/>
    <property type="match status" value="1"/>
</dbReference>
<protein>
    <submittedName>
        <fullName evidence="1">Uncharacterized protein</fullName>
    </submittedName>
</protein>
<accession>A0A3B0V756</accession>
<dbReference type="PANTHER" id="PTHR12697">
    <property type="entry name" value="PBS LYASE HEAT-LIKE PROTEIN"/>
    <property type="match status" value="1"/>
</dbReference>
<dbReference type="GO" id="GO:0016491">
    <property type="term" value="F:oxidoreductase activity"/>
    <property type="evidence" value="ECO:0007669"/>
    <property type="project" value="TreeGrafter"/>
</dbReference>
<dbReference type="EMBL" id="UOEZ01000004">
    <property type="protein sequence ID" value="VAW34572.1"/>
    <property type="molecule type" value="Genomic_DNA"/>
</dbReference>
<dbReference type="PANTHER" id="PTHR12697:SF5">
    <property type="entry name" value="DEOXYHYPUSINE HYDROXYLASE"/>
    <property type="match status" value="1"/>
</dbReference>
<dbReference type="Gene3D" id="1.25.10.10">
    <property type="entry name" value="Leucine-rich Repeat Variant"/>
    <property type="match status" value="4"/>
</dbReference>
<evidence type="ECO:0000313" key="1">
    <source>
        <dbReference type="EMBL" id="VAW34572.1"/>
    </source>
</evidence>
<dbReference type="InterPro" id="IPR004155">
    <property type="entry name" value="PBS_lyase_HEAT"/>
</dbReference>
<proteinExistence type="predicted"/>
<dbReference type="Pfam" id="PF13646">
    <property type="entry name" value="HEAT_2"/>
    <property type="match status" value="4"/>
</dbReference>
<sequence length="654" mass="71300">MPINEDIKKMLASEDPTDVRIGCGEIEGVWSEPWSKEFIPDLVRLLAHENVGVREAAVNALISSGAAESAEAVAPLLDSDDPAIRNMVVEILVQLKEPALETVIELTESRDDDISKFAVDILALWGNPDSLSALARLTTHHNSNVRAGLADALGAVGGRRSFDILLLLLNDEEEWVRFSAVEALGKFDSADIPVESLLEVLDNDSMLVKAGTMEVISKVATPEHCTAILTRFRDLLKADCCLPISAVVDMLEKAASKEWGEGCRRLLWSFKDVFFDFFTASLKEEDAEVRKNALKGLAYLGDERGLAGAIDYLESLENIEEDDEEQFVRAIVAMSGKGVMPDIVISKINERTKYLKIYINVAGELKARSMVPVLAGLIGHSGKEELRAVVNALEKIETSESVELLKSLLKSDESHVRRVSARSLGRLIGAEAVPLLFDALKAEPYQDVMEEITTALSGIPVQDVVDGFVELLGSEKNLLRSMAARGLGSIGGKNVFVHLKGCVMDDDLGVRKTVYEALAGLNSDEACKALVAGLEDSHAEVRLAVLKALDLGNKHYGQGLGELLVGLLKDDNMWVRYMAVQQIGELGYGHAEDAMLELIKSDEPPIKTAVAKALEKVGTMKAIDVLQELVDYPDQSVNEAVMEAIDSIKWMHSN</sequence>
<dbReference type="SMART" id="SM00567">
    <property type="entry name" value="EZ_HEAT"/>
    <property type="match status" value="10"/>
</dbReference>
<name>A0A3B0V756_9ZZZZ</name>
<gene>
    <name evidence="1" type="ORF">MNBD_DELTA02-796</name>
</gene>
<dbReference type="AlphaFoldDB" id="A0A3B0V756"/>
<organism evidence="1">
    <name type="scientific">hydrothermal vent metagenome</name>
    <dbReference type="NCBI Taxonomy" id="652676"/>
    <lineage>
        <taxon>unclassified sequences</taxon>
        <taxon>metagenomes</taxon>
        <taxon>ecological metagenomes</taxon>
    </lineage>
</organism>
<dbReference type="InterPro" id="IPR016024">
    <property type="entry name" value="ARM-type_fold"/>
</dbReference>
<reference evidence="1" key="1">
    <citation type="submission" date="2018-06" db="EMBL/GenBank/DDBJ databases">
        <authorList>
            <person name="Zhirakovskaya E."/>
        </authorList>
    </citation>
    <scope>NUCLEOTIDE SEQUENCE</scope>
</reference>